<reference evidence="1 2" key="1">
    <citation type="submission" date="2017-01" db="EMBL/GenBank/DDBJ databases">
        <title>Novel large sulfur bacteria in the metagenomes of groundwater-fed chemosynthetic microbial mats in the Lake Huron basin.</title>
        <authorList>
            <person name="Sharrar A.M."/>
            <person name="Flood B.E."/>
            <person name="Bailey J.V."/>
            <person name="Jones D.S."/>
            <person name="Biddanda B."/>
            <person name="Ruberg S.A."/>
            <person name="Marcus D.N."/>
            <person name="Dick G.J."/>
        </authorList>
    </citation>
    <scope>NUCLEOTIDE SEQUENCE [LARGE SCALE GENOMIC DNA]</scope>
    <source>
        <strain evidence="1">A8</strain>
    </source>
</reference>
<dbReference type="EMBL" id="MTEJ01000208">
    <property type="protein sequence ID" value="OQX07484.1"/>
    <property type="molecule type" value="Genomic_DNA"/>
</dbReference>
<accession>A0A1Y1QJZ1</accession>
<sequence>MSIPAKQHWEWSCVAENLRTDIERAQRLIRVCVDSLQLASIPEISHVTEILDEPAEATWEMIKPAKELEQGLFKAHLDLGEAERAAAAAAKEQQDRKVWRDNLPEGAIEAFQAVSDLYRTKPAEDA</sequence>
<name>A0A1Y1QJZ1_9GAMM</name>
<protein>
    <submittedName>
        <fullName evidence="1">Uncharacterized protein</fullName>
    </submittedName>
</protein>
<evidence type="ECO:0000313" key="1">
    <source>
        <dbReference type="EMBL" id="OQX07484.1"/>
    </source>
</evidence>
<comment type="caution">
    <text evidence="1">The sequence shown here is derived from an EMBL/GenBank/DDBJ whole genome shotgun (WGS) entry which is preliminary data.</text>
</comment>
<dbReference type="AlphaFoldDB" id="A0A1Y1QJZ1"/>
<organism evidence="1 2">
    <name type="scientific">Thiothrix lacustris</name>
    <dbReference type="NCBI Taxonomy" id="525917"/>
    <lineage>
        <taxon>Bacteria</taxon>
        <taxon>Pseudomonadati</taxon>
        <taxon>Pseudomonadota</taxon>
        <taxon>Gammaproteobacteria</taxon>
        <taxon>Thiotrichales</taxon>
        <taxon>Thiotrichaceae</taxon>
        <taxon>Thiothrix</taxon>
    </lineage>
</organism>
<dbReference type="Proteomes" id="UP000192491">
    <property type="component" value="Unassembled WGS sequence"/>
</dbReference>
<evidence type="ECO:0000313" key="2">
    <source>
        <dbReference type="Proteomes" id="UP000192491"/>
    </source>
</evidence>
<proteinExistence type="predicted"/>
<gene>
    <name evidence="1" type="ORF">BWK73_27980</name>
</gene>